<dbReference type="Proteomes" id="UP000183988">
    <property type="component" value="Unassembled WGS sequence"/>
</dbReference>
<name>A0A1M5HEZ0_9BACI</name>
<keyword evidence="2" id="KW-1185">Reference proteome</keyword>
<gene>
    <name evidence="1" type="ORF">SAMN05216225_101730</name>
</gene>
<evidence type="ECO:0000313" key="2">
    <source>
        <dbReference type="Proteomes" id="UP000183988"/>
    </source>
</evidence>
<reference evidence="1 2" key="1">
    <citation type="submission" date="2016-11" db="EMBL/GenBank/DDBJ databases">
        <authorList>
            <person name="Jaros S."/>
            <person name="Januszkiewicz K."/>
            <person name="Wedrychowicz H."/>
        </authorList>
    </citation>
    <scope>NUCLEOTIDE SEQUENCE [LARGE SCALE GENOMIC DNA]</scope>
    <source>
        <strain evidence="1 2">IBRC-M 10683</strain>
    </source>
</reference>
<sequence>MSHEFAGFNKASEQIGYARFSMGNYNAVILYDLLDANEYNAGVSGRGDSTTFSVQQIEKALNSYKQLYGKYDAPSEDNLKDWDKKQIATFLQSCLATASNEGSVRVVFA</sequence>
<organism evidence="1 2">
    <name type="scientific">Ornithinibacillus halophilus</name>
    <dbReference type="NCBI Taxonomy" id="930117"/>
    <lineage>
        <taxon>Bacteria</taxon>
        <taxon>Bacillati</taxon>
        <taxon>Bacillota</taxon>
        <taxon>Bacilli</taxon>
        <taxon>Bacillales</taxon>
        <taxon>Bacillaceae</taxon>
        <taxon>Ornithinibacillus</taxon>
    </lineage>
</organism>
<dbReference type="RefSeq" id="WP_072890108.1">
    <property type="nucleotide sequence ID" value="NZ_FQVW01000017.1"/>
</dbReference>
<proteinExistence type="predicted"/>
<protein>
    <submittedName>
        <fullName evidence="1">Uncharacterized protein</fullName>
    </submittedName>
</protein>
<dbReference type="AlphaFoldDB" id="A0A1M5HEZ0"/>
<accession>A0A1M5HEZ0</accession>
<dbReference type="EMBL" id="FQVW01000017">
    <property type="protein sequence ID" value="SHG14448.1"/>
    <property type="molecule type" value="Genomic_DNA"/>
</dbReference>
<evidence type="ECO:0000313" key="1">
    <source>
        <dbReference type="EMBL" id="SHG14448.1"/>
    </source>
</evidence>